<gene>
    <name evidence="1" type="ORF">PSON_ATCC_30995.1.T0090388</name>
</gene>
<dbReference type="Proteomes" id="UP000692954">
    <property type="component" value="Unassembled WGS sequence"/>
</dbReference>
<organism evidence="1 2">
    <name type="scientific">Paramecium sonneborni</name>
    <dbReference type="NCBI Taxonomy" id="65129"/>
    <lineage>
        <taxon>Eukaryota</taxon>
        <taxon>Sar</taxon>
        <taxon>Alveolata</taxon>
        <taxon>Ciliophora</taxon>
        <taxon>Intramacronucleata</taxon>
        <taxon>Oligohymenophorea</taxon>
        <taxon>Peniculida</taxon>
        <taxon>Parameciidae</taxon>
        <taxon>Paramecium</taxon>
    </lineage>
</organism>
<reference evidence="1" key="1">
    <citation type="submission" date="2021-01" db="EMBL/GenBank/DDBJ databases">
        <authorList>
            <consortium name="Genoscope - CEA"/>
            <person name="William W."/>
        </authorList>
    </citation>
    <scope>NUCLEOTIDE SEQUENCE</scope>
</reference>
<keyword evidence="2" id="KW-1185">Reference proteome</keyword>
<evidence type="ECO:0000313" key="1">
    <source>
        <dbReference type="EMBL" id="CAD8055723.1"/>
    </source>
</evidence>
<dbReference type="OrthoDB" id="294762at2759"/>
<dbReference type="EMBL" id="CAJJDN010000009">
    <property type="protein sequence ID" value="CAD8055723.1"/>
    <property type="molecule type" value="Genomic_DNA"/>
</dbReference>
<sequence>MAIRSDSQRVFQTQILKTLINENHQLKSQAKKKDALIVQLLEKKILESEQALKSERKGQKKGSITRRDDKDLRIHTRIKTLIDLLPDGF</sequence>
<evidence type="ECO:0000313" key="2">
    <source>
        <dbReference type="Proteomes" id="UP000692954"/>
    </source>
</evidence>
<proteinExistence type="predicted"/>
<accession>A0A8S1KP28</accession>
<name>A0A8S1KP28_9CILI</name>
<protein>
    <submittedName>
        <fullName evidence="1">Uncharacterized protein</fullName>
    </submittedName>
</protein>
<dbReference type="AlphaFoldDB" id="A0A8S1KP28"/>
<comment type="caution">
    <text evidence="1">The sequence shown here is derived from an EMBL/GenBank/DDBJ whole genome shotgun (WGS) entry which is preliminary data.</text>
</comment>